<sequence>MVGVIFAAIIPLVPVSSESPEEKISILSAFFLILLDNDHSSSLTETPTNSPTPTEATPTVIIVTATPLPTTQETPRVTIVTATPLPPTIQETPHLTDPTANNLSSNLPIETVSPLPASQRVPSGSIFFPERSSAWGWICSGDFSIAEPKENSDALYDTDENTGTIVILQPDNNVSLYARGNGYCEAYYPEYIDLVKQEFINNIFNRSDNCEGGCSSLNIIELGAQGNILSEDWVN</sequence>
<keyword evidence="2" id="KW-1185">Reference proteome</keyword>
<evidence type="ECO:0000313" key="1">
    <source>
        <dbReference type="EMBL" id="QPC84042.1"/>
    </source>
</evidence>
<dbReference type="KEGG" id="pmet:G4Y79_06595"/>
<proteinExistence type="predicted"/>
<evidence type="ECO:0000313" key="2">
    <source>
        <dbReference type="Proteomes" id="UP000594468"/>
    </source>
</evidence>
<gene>
    <name evidence="1" type="ORF">G4Y79_06595</name>
</gene>
<dbReference type="EMBL" id="CP062983">
    <property type="protein sequence ID" value="QPC84042.1"/>
    <property type="molecule type" value="Genomic_DNA"/>
</dbReference>
<dbReference type="RefSeq" id="WP_195172106.1">
    <property type="nucleotide sequence ID" value="NZ_CP062983.1"/>
</dbReference>
<protein>
    <submittedName>
        <fullName evidence="1">Uncharacterized protein</fullName>
    </submittedName>
</protein>
<dbReference type="AlphaFoldDB" id="A0A7S8IFX1"/>
<dbReference type="Proteomes" id="UP000594468">
    <property type="component" value="Chromosome"/>
</dbReference>
<organism evidence="1 2">
    <name type="scientific">Phototrophicus methaneseepsis</name>
    <dbReference type="NCBI Taxonomy" id="2710758"/>
    <lineage>
        <taxon>Bacteria</taxon>
        <taxon>Bacillati</taxon>
        <taxon>Chloroflexota</taxon>
        <taxon>Candidatus Thermofontia</taxon>
        <taxon>Phototrophicales</taxon>
        <taxon>Phototrophicaceae</taxon>
        <taxon>Phototrophicus</taxon>
    </lineage>
</organism>
<name>A0A7S8IFX1_9CHLR</name>
<accession>A0A7S8IFX1</accession>
<reference evidence="1 2" key="1">
    <citation type="submission" date="2020-02" db="EMBL/GenBank/DDBJ databases">
        <authorList>
            <person name="Zheng R.K."/>
            <person name="Sun C.M."/>
        </authorList>
    </citation>
    <scope>NUCLEOTIDE SEQUENCE [LARGE SCALE GENOMIC DNA]</scope>
    <source>
        <strain evidence="2">rifampicinis</strain>
    </source>
</reference>